<dbReference type="InterPro" id="IPR004474">
    <property type="entry name" value="LytR_CpsA_psr"/>
</dbReference>
<dbReference type="RefSeq" id="WP_241218831.1">
    <property type="nucleotide sequence ID" value="NZ_QXGM01000001.1"/>
</dbReference>
<reference evidence="5 6" key="1">
    <citation type="submission" date="2018-09" db="EMBL/GenBank/DDBJ databases">
        <title>Characterization of the phylogenetic diversity of five novel species belonging to the genus Bifidobacterium.</title>
        <authorList>
            <person name="Lugli G.A."/>
            <person name="Duranti S."/>
            <person name="Milani C."/>
        </authorList>
    </citation>
    <scope>NUCLEOTIDE SEQUENCE [LARGE SCALE GENOMIC DNA]</scope>
    <source>
        <strain evidence="5 6">2036B</strain>
    </source>
</reference>
<feature type="region of interest" description="Disordered" evidence="2">
    <location>
        <begin position="372"/>
        <end position="418"/>
    </location>
</feature>
<dbReference type="Proteomes" id="UP000287609">
    <property type="component" value="Unassembled WGS sequence"/>
</dbReference>
<evidence type="ECO:0000256" key="1">
    <source>
        <dbReference type="ARBA" id="ARBA00006068"/>
    </source>
</evidence>
<sequence length="476" mass="51300">MASHSKKHSAGKTPHIGKTAGVPPQHTAAYAATRLGRRVIACILVALLAFIGTAAAMFYLHIDGAVQENKIDFVSQHGEGEEILDPNADKPITFLLIGQDSRDGENKALSGGTAEEEGIHNSDTTMVVQISADRDFVNIISIPRDSIVDTPSCKTTHGTIPAQYGVMFNSIFSNAYSVGGDLASAASCTVNAVNDMTGLDIQNFVVVDFQGLFNMIDAIGGVDVCIPVDMKDQYTELDLKKGWNHLYGLQATEYARMRHGTGTDGSDIMRTTRQQYLIKSLFKEVTKKNMLTQSNQLYKLALDALHSLNFSSGMAHTGALAGLAWSLRNLHVDHIYAQTVPVVPAPTDPNRVVWAPTAADELWAKIRHDQPLYGSDKSDEQSPAPENTASPSPEATQTPAPENTQPAPNESQPAEQDHFDERSGLIIKADGTMIDPNTNGIVEAESGAIRDPATGQYIGMADKYLDNVVCGVPNNQ</sequence>
<feature type="transmembrane region" description="Helical" evidence="3">
    <location>
        <begin position="39"/>
        <end position="60"/>
    </location>
</feature>
<comment type="similarity">
    <text evidence="1">Belongs to the LytR/CpsA/Psr (LCP) family.</text>
</comment>
<accession>A0A430FSP2</accession>
<evidence type="ECO:0000256" key="3">
    <source>
        <dbReference type="SAM" id="Phobius"/>
    </source>
</evidence>
<protein>
    <submittedName>
        <fullName evidence="5">Transcriptional regulator</fullName>
    </submittedName>
</protein>
<dbReference type="NCBIfam" id="TIGR00350">
    <property type="entry name" value="lytR_cpsA_psr"/>
    <property type="match status" value="1"/>
</dbReference>
<gene>
    <name evidence="5" type="ORF">D2E26_0433</name>
</gene>
<dbReference type="PANTHER" id="PTHR33392">
    <property type="entry name" value="POLYISOPRENYL-TEICHOIC ACID--PEPTIDOGLYCAN TEICHOIC ACID TRANSFERASE TAGU"/>
    <property type="match status" value="1"/>
</dbReference>
<keyword evidence="3" id="KW-1133">Transmembrane helix</keyword>
<feature type="domain" description="Cell envelope-related transcriptional attenuator" evidence="4">
    <location>
        <begin position="121"/>
        <end position="285"/>
    </location>
</feature>
<evidence type="ECO:0000259" key="4">
    <source>
        <dbReference type="Pfam" id="PF03816"/>
    </source>
</evidence>
<proteinExistence type="inferred from homology"/>
<evidence type="ECO:0000256" key="2">
    <source>
        <dbReference type="SAM" id="MobiDB-lite"/>
    </source>
</evidence>
<feature type="compositionally biased region" description="Basic residues" evidence="2">
    <location>
        <begin position="1"/>
        <end position="10"/>
    </location>
</feature>
<comment type="caution">
    <text evidence="5">The sequence shown here is derived from an EMBL/GenBank/DDBJ whole genome shotgun (WGS) entry which is preliminary data.</text>
</comment>
<dbReference type="PANTHER" id="PTHR33392:SF6">
    <property type="entry name" value="POLYISOPRENYL-TEICHOIC ACID--PEPTIDOGLYCAN TEICHOIC ACID TRANSFERASE TAGU"/>
    <property type="match status" value="1"/>
</dbReference>
<evidence type="ECO:0000313" key="6">
    <source>
        <dbReference type="Proteomes" id="UP000287609"/>
    </source>
</evidence>
<keyword evidence="3" id="KW-0472">Membrane</keyword>
<feature type="region of interest" description="Disordered" evidence="2">
    <location>
        <begin position="1"/>
        <end position="23"/>
    </location>
</feature>
<dbReference type="EMBL" id="QXGM01000001">
    <property type="protein sequence ID" value="RSX55870.1"/>
    <property type="molecule type" value="Genomic_DNA"/>
</dbReference>
<feature type="compositionally biased region" description="Polar residues" evidence="2">
    <location>
        <begin position="384"/>
        <end position="414"/>
    </location>
</feature>
<keyword evidence="3" id="KW-0812">Transmembrane</keyword>
<keyword evidence="6" id="KW-1185">Reference proteome</keyword>
<dbReference type="Gene3D" id="3.40.630.190">
    <property type="entry name" value="LCP protein"/>
    <property type="match status" value="1"/>
</dbReference>
<evidence type="ECO:0000313" key="5">
    <source>
        <dbReference type="EMBL" id="RSX55870.1"/>
    </source>
</evidence>
<dbReference type="Pfam" id="PF03816">
    <property type="entry name" value="LytR_cpsA_psr"/>
    <property type="match status" value="1"/>
</dbReference>
<dbReference type="AlphaFoldDB" id="A0A430FSP2"/>
<organism evidence="5 6">
    <name type="scientific">Bifidobacterium dolichotidis</name>
    <dbReference type="NCBI Taxonomy" id="2306976"/>
    <lineage>
        <taxon>Bacteria</taxon>
        <taxon>Bacillati</taxon>
        <taxon>Actinomycetota</taxon>
        <taxon>Actinomycetes</taxon>
        <taxon>Bifidobacteriales</taxon>
        <taxon>Bifidobacteriaceae</taxon>
        <taxon>Bifidobacterium</taxon>
    </lineage>
</organism>
<dbReference type="InterPro" id="IPR050922">
    <property type="entry name" value="LytR/CpsA/Psr_CW_biosynth"/>
</dbReference>
<name>A0A430FSP2_9BIFI</name>